<feature type="transmembrane region" description="Helical" evidence="2">
    <location>
        <begin position="292"/>
        <end position="313"/>
    </location>
</feature>
<evidence type="ECO:0000313" key="4">
    <source>
        <dbReference type="EMBL" id="NBJ91559.1"/>
    </source>
</evidence>
<dbReference type="PROSITE" id="PS51257">
    <property type="entry name" value="PROKAR_LIPOPROTEIN"/>
    <property type="match status" value="1"/>
</dbReference>
<organism evidence="4 5">
    <name type="scientific">Parablautia muri</name>
    <dbReference type="NCBI Taxonomy" id="2320879"/>
    <lineage>
        <taxon>Bacteria</taxon>
        <taxon>Bacillati</taxon>
        <taxon>Bacillota</taxon>
        <taxon>Clostridia</taxon>
        <taxon>Lachnospirales</taxon>
        <taxon>Lachnospiraceae</taxon>
        <taxon>Parablautia</taxon>
    </lineage>
</organism>
<name>A0A9X5BD90_9FIRM</name>
<dbReference type="RefSeq" id="WP_160558635.1">
    <property type="nucleotide sequence ID" value="NZ_QZDT01000002.1"/>
</dbReference>
<keyword evidence="5" id="KW-1185">Reference proteome</keyword>
<proteinExistence type="predicted"/>
<evidence type="ECO:0000259" key="3">
    <source>
        <dbReference type="Pfam" id="PF14257"/>
    </source>
</evidence>
<dbReference type="OrthoDB" id="2162337at2"/>
<keyword evidence="2" id="KW-1133">Transmembrane helix</keyword>
<feature type="compositionally biased region" description="Basic and acidic residues" evidence="1">
    <location>
        <begin position="343"/>
        <end position="356"/>
    </location>
</feature>
<keyword evidence="2" id="KW-0812">Transmembrane</keyword>
<dbReference type="AlphaFoldDB" id="A0A9X5BD90"/>
<dbReference type="Proteomes" id="UP001154420">
    <property type="component" value="Unassembled WGS sequence"/>
</dbReference>
<dbReference type="Pfam" id="PF14257">
    <property type="entry name" value="DUF4349"/>
    <property type="match status" value="1"/>
</dbReference>
<comment type="caution">
    <text evidence="4">The sequence shown here is derived from an EMBL/GenBank/DDBJ whole genome shotgun (WGS) entry which is preliminary data.</text>
</comment>
<evidence type="ECO:0000256" key="2">
    <source>
        <dbReference type="SAM" id="Phobius"/>
    </source>
</evidence>
<gene>
    <name evidence="4" type="ORF">D5281_02875</name>
</gene>
<feature type="domain" description="DUF4349" evidence="3">
    <location>
        <begin position="91"/>
        <end position="305"/>
    </location>
</feature>
<evidence type="ECO:0000313" key="5">
    <source>
        <dbReference type="Proteomes" id="UP001154420"/>
    </source>
</evidence>
<accession>A0A9X5BD90</accession>
<reference evidence="4" key="1">
    <citation type="submission" date="2018-09" db="EMBL/GenBank/DDBJ databases">
        <title>Murine metabolic-syndrome-specific gut microbial biobank.</title>
        <authorList>
            <person name="Liu C."/>
        </authorList>
    </citation>
    <scope>NUCLEOTIDE SEQUENCE</scope>
    <source>
        <strain evidence="4">D42-62</strain>
    </source>
</reference>
<evidence type="ECO:0000256" key="1">
    <source>
        <dbReference type="SAM" id="MobiDB-lite"/>
    </source>
</evidence>
<feature type="region of interest" description="Disordered" evidence="1">
    <location>
        <begin position="323"/>
        <end position="356"/>
    </location>
</feature>
<keyword evidence="2" id="KW-0472">Membrane</keyword>
<protein>
    <submittedName>
        <fullName evidence="4">DUF4349 domain-containing protein</fullName>
    </submittedName>
</protein>
<sequence>MKNLRMISREKEKRKLLLFFIIMAFLLSGCGGASKSTGAMEAADTAMQASGATDNGYADAGGYAMEAAAEAGELDALEGDSETPKVQSTQRKLIKNVNLEVETEAFEDLLADVKKRTEQFGGYIEESYAYNGSNYYGKGNRNANLTIRIPAEKLDAFLSMVSENSNVISQNESVTDVTLQYVDMESHKKALTAEQERLLELLEKAETVEDIITLESRLSEVRYLLESMESQLRTMDNQVSYSTVYLYINEVTKYTPVQEMTPWEKISTGFMGSLYDIGNGMVNFGIDCMINLPYLILWAVILLIVFFMIHLIVKLVKKKRGIKQEKKMRRNPGQPEVNGRMDGQIKTEEKEEPPIK</sequence>
<dbReference type="InterPro" id="IPR025645">
    <property type="entry name" value="DUF4349"/>
</dbReference>
<dbReference type="EMBL" id="QZDT01000002">
    <property type="protein sequence ID" value="NBJ91559.1"/>
    <property type="molecule type" value="Genomic_DNA"/>
</dbReference>